<protein>
    <submittedName>
        <fullName evidence="1">Uncharacterized protein</fullName>
    </submittedName>
</protein>
<dbReference type="Proteomes" id="UP000828390">
    <property type="component" value="Unassembled WGS sequence"/>
</dbReference>
<name>A0A9D4G3P1_DREPO</name>
<comment type="caution">
    <text evidence="1">The sequence shown here is derived from an EMBL/GenBank/DDBJ whole genome shotgun (WGS) entry which is preliminary data.</text>
</comment>
<dbReference type="AlphaFoldDB" id="A0A9D4G3P1"/>
<organism evidence="1 2">
    <name type="scientific">Dreissena polymorpha</name>
    <name type="common">Zebra mussel</name>
    <name type="synonym">Mytilus polymorpha</name>
    <dbReference type="NCBI Taxonomy" id="45954"/>
    <lineage>
        <taxon>Eukaryota</taxon>
        <taxon>Metazoa</taxon>
        <taxon>Spiralia</taxon>
        <taxon>Lophotrochozoa</taxon>
        <taxon>Mollusca</taxon>
        <taxon>Bivalvia</taxon>
        <taxon>Autobranchia</taxon>
        <taxon>Heteroconchia</taxon>
        <taxon>Euheterodonta</taxon>
        <taxon>Imparidentia</taxon>
        <taxon>Neoheterodontei</taxon>
        <taxon>Myida</taxon>
        <taxon>Dreissenoidea</taxon>
        <taxon>Dreissenidae</taxon>
        <taxon>Dreissena</taxon>
    </lineage>
</organism>
<evidence type="ECO:0000313" key="1">
    <source>
        <dbReference type="EMBL" id="KAH3808123.1"/>
    </source>
</evidence>
<dbReference type="PANTHER" id="PTHR14187:SF5">
    <property type="entry name" value="HEAT SHOCK 70 KDA PROTEIN 12A"/>
    <property type="match status" value="1"/>
</dbReference>
<keyword evidence="2" id="KW-1185">Reference proteome</keyword>
<gene>
    <name evidence="1" type="ORF">DPMN_136474</name>
</gene>
<accession>A0A9D4G3P1</accession>
<evidence type="ECO:0000313" key="2">
    <source>
        <dbReference type="Proteomes" id="UP000828390"/>
    </source>
</evidence>
<reference evidence="1" key="1">
    <citation type="journal article" date="2019" name="bioRxiv">
        <title>The Genome of the Zebra Mussel, Dreissena polymorpha: A Resource for Invasive Species Research.</title>
        <authorList>
            <person name="McCartney M.A."/>
            <person name="Auch B."/>
            <person name="Kono T."/>
            <person name="Mallez S."/>
            <person name="Zhang Y."/>
            <person name="Obille A."/>
            <person name="Becker A."/>
            <person name="Abrahante J.E."/>
            <person name="Garbe J."/>
            <person name="Badalamenti J.P."/>
            <person name="Herman A."/>
            <person name="Mangelson H."/>
            <person name="Liachko I."/>
            <person name="Sullivan S."/>
            <person name="Sone E.D."/>
            <person name="Koren S."/>
            <person name="Silverstein K.A.T."/>
            <person name="Beckman K.B."/>
            <person name="Gohl D.M."/>
        </authorList>
    </citation>
    <scope>NUCLEOTIDE SEQUENCE</scope>
    <source>
        <strain evidence="1">Duluth1</strain>
        <tissue evidence="1">Whole animal</tissue>
    </source>
</reference>
<proteinExistence type="predicted"/>
<reference evidence="1" key="2">
    <citation type="submission" date="2020-11" db="EMBL/GenBank/DDBJ databases">
        <authorList>
            <person name="McCartney M.A."/>
            <person name="Auch B."/>
            <person name="Kono T."/>
            <person name="Mallez S."/>
            <person name="Becker A."/>
            <person name="Gohl D.M."/>
            <person name="Silverstein K.A.T."/>
            <person name="Koren S."/>
            <person name="Bechman K.B."/>
            <person name="Herman A."/>
            <person name="Abrahante J.E."/>
            <person name="Garbe J."/>
        </authorList>
    </citation>
    <scope>NUCLEOTIDE SEQUENCE</scope>
    <source>
        <strain evidence="1">Duluth1</strain>
        <tissue evidence="1">Whole animal</tissue>
    </source>
</reference>
<dbReference type="EMBL" id="JAIWYP010000006">
    <property type="protein sequence ID" value="KAH3808123.1"/>
    <property type="molecule type" value="Genomic_DNA"/>
</dbReference>
<dbReference type="PANTHER" id="PTHR14187">
    <property type="entry name" value="ALPHA KINASE/ELONGATION FACTOR 2 KINASE"/>
    <property type="match status" value="1"/>
</dbReference>
<sequence>MFGHKSDIISSGVMDYTYGISVWDQYNEEIHPVERKVYRDEEWIVEHIFQIFVRANEEVQVDSKVTHFPAPRRENTYIPIHRTKDRDPAFTTDPGCEQLGQIEIYRDTDIPLNEQKTKTTFIFGDTELHVLCENVKTGKAESLTLDLSK</sequence>